<keyword evidence="3" id="KW-1185">Reference proteome</keyword>
<dbReference type="KEGG" id="ffu:CLAFUR5_06622"/>
<dbReference type="RefSeq" id="XP_047763413.1">
    <property type="nucleotide sequence ID" value="XM_047905770.1"/>
</dbReference>
<feature type="region of interest" description="Disordered" evidence="1">
    <location>
        <begin position="58"/>
        <end position="88"/>
    </location>
</feature>
<dbReference type="AlphaFoldDB" id="A0A9Q8UQU7"/>
<proteinExistence type="predicted"/>
<dbReference type="GeneID" id="71986500"/>
<name>A0A9Q8UQU7_PASFU</name>
<evidence type="ECO:0000313" key="3">
    <source>
        <dbReference type="Proteomes" id="UP000756132"/>
    </source>
</evidence>
<dbReference type="Proteomes" id="UP000756132">
    <property type="component" value="Chromosome 6"/>
</dbReference>
<evidence type="ECO:0000313" key="2">
    <source>
        <dbReference type="EMBL" id="UJO19047.1"/>
    </source>
</evidence>
<evidence type="ECO:0000256" key="1">
    <source>
        <dbReference type="SAM" id="MobiDB-lite"/>
    </source>
</evidence>
<dbReference type="EMBL" id="CP090168">
    <property type="protein sequence ID" value="UJO19047.1"/>
    <property type="molecule type" value="Genomic_DNA"/>
</dbReference>
<organism evidence="2 3">
    <name type="scientific">Passalora fulva</name>
    <name type="common">Tomato leaf mold</name>
    <name type="synonym">Cladosporium fulvum</name>
    <dbReference type="NCBI Taxonomy" id="5499"/>
    <lineage>
        <taxon>Eukaryota</taxon>
        <taxon>Fungi</taxon>
        <taxon>Dikarya</taxon>
        <taxon>Ascomycota</taxon>
        <taxon>Pezizomycotina</taxon>
        <taxon>Dothideomycetes</taxon>
        <taxon>Dothideomycetidae</taxon>
        <taxon>Mycosphaerellales</taxon>
        <taxon>Mycosphaerellaceae</taxon>
        <taxon>Fulvia</taxon>
    </lineage>
</organism>
<feature type="region of interest" description="Disordered" evidence="1">
    <location>
        <begin position="125"/>
        <end position="160"/>
    </location>
</feature>
<sequence length="160" mass="18000">MRMTVESALRGEAYTPENVLKKNKKLHDHVLEFLNRRRARNQEQKSREARIAAAVASGATVEGMDERTSAWNTTDLTNPQPEENRQNWGKQETLAAFGESPEEQETVFVQKTVVTTVDSEGRRVKGKATVERIGGDPSSADDAGEENESTDEIWFESFEQ</sequence>
<feature type="region of interest" description="Disordered" evidence="1">
    <location>
        <begin position="1"/>
        <end position="21"/>
    </location>
</feature>
<feature type="compositionally biased region" description="Basic and acidic residues" evidence="1">
    <location>
        <begin position="125"/>
        <end position="134"/>
    </location>
</feature>
<reference evidence="2" key="1">
    <citation type="submission" date="2021-12" db="EMBL/GenBank/DDBJ databases">
        <authorList>
            <person name="Zaccaron A."/>
            <person name="Stergiopoulos I."/>
        </authorList>
    </citation>
    <scope>NUCLEOTIDE SEQUENCE</scope>
    <source>
        <strain evidence="2">Race5_Kim</strain>
    </source>
</reference>
<feature type="compositionally biased region" description="Acidic residues" evidence="1">
    <location>
        <begin position="142"/>
        <end position="160"/>
    </location>
</feature>
<feature type="compositionally biased region" description="Polar residues" evidence="1">
    <location>
        <begin position="69"/>
        <end position="88"/>
    </location>
</feature>
<accession>A0A9Q8UQU7</accession>
<protein>
    <submittedName>
        <fullName evidence="2">Uncharacterized protein</fullName>
    </submittedName>
</protein>
<gene>
    <name evidence="2" type="ORF">CLAFUR5_06622</name>
</gene>
<reference evidence="2" key="2">
    <citation type="journal article" date="2022" name="Microb. Genom.">
        <title>A chromosome-scale genome assembly of the tomato pathogen Cladosporium fulvum reveals a compartmentalized genome architecture and the presence of a dispensable chromosome.</title>
        <authorList>
            <person name="Zaccaron A.Z."/>
            <person name="Chen L.H."/>
            <person name="Samaras A."/>
            <person name="Stergiopoulos I."/>
        </authorList>
    </citation>
    <scope>NUCLEOTIDE SEQUENCE</scope>
    <source>
        <strain evidence="2">Race5_Kim</strain>
    </source>
</reference>